<dbReference type="RefSeq" id="XP_066610915.1">
    <property type="nucleotide sequence ID" value="XM_066761090.1"/>
</dbReference>
<reference evidence="2" key="1">
    <citation type="submission" date="2015-01" db="EMBL/GenBank/DDBJ databases">
        <title>The Genome Sequence of Cryptococcus gattii MMRL2647.</title>
        <authorList>
            <consortium name="The Broad Institute Genomics Platform"/>
            <person name="Cuomo C."/>
            <person name="Litvintseva A."/>
            <person name="Chen Y."/>
            <person name="Heitman J."/>
            <person name="Sun S."/>
            <person name="Springer D."/>
            <person name="Dromer F."/>
            <person name="Young S."/>
            <person name="Zeng Q."/>
            <person name="Gargeya S."/>
            <person name="Abouelleil A."/>
            <person name="Alvarado L."/>
            <person name="Chapman S.B."/>
            <person name="Gainer-Dewar J."/>
            <person name="Goldberg J."/>
            <person name="Griggs A."/>
            <person name="Gujja S."/>
            <person name="Hansen M."/>
            <person name="Howarth C."/>
            <person name="Imamovic A."/>
            <person name="Larimer J."/>
            <person name="Murphy C."/>
            <person name="Naylor J."/>
            <person name="Pearson M."/>
            <person name="Priest M."/>
            <person name="Roberts A."/>
            <person name="Saif S."/>
            <person name="Shea T."/>
            <person name="Sykes S."/>
            <person name="Wortman J."/>
            <person name="Nusbaum C."/>
            <person name="Birren B."/>
        </authorList>
    </citation>
    <scope>NUCLEOTIDE SEQUENCE [LARGE SCALE GENOMIC DNA]</scope>
    <source>
        <strain evidence="2">IND107</strain>
    </source>
</reference>
<organism evidence="1 2">
    <name type="scientific">Cryptococcus tetragattii IND107</name>
    <dbReference type="NCBI Taxonomy" id="1296105"/>
    <lineage>
        <taxon>Eukaryota</taxon>
        <taxon>Fungi</taxon>
        <taxon>Dikarya</taxon>
        <taxon>Basidiomycota</taxon>
        <taxon>Agaricomycotina</taxon>
        <taxon>Tremellomycetes</taxon>
        <taxon>Tremellales</taxon>
        <taxon>Cryptococcaceae</taxon>
        <taxon>Cryptococcus</taxon>
        <taxon>Cryptococcus gattii species complex</taxon>
    </lineage>
</organism>
<gene>
    <name evidence="1" type="ORF">I308_106668</name>
</gene>
<comment type="caution">
    <text evidence="1">The sequence shown here is derived from an EMBL/GenBank/DDBJ whole genome shotgun (WGS) entry which is preliminary data.</text>
</comment>
<keyword evidence="2" id="KW-1185">Reference proteome</keyword>
<dbReference type="EMBL" id="ATAM02000014">
    <property type="protein sequence ID" value="KAL0240416.1"/>
    <property type="molecule type" value="Genomic_DNA"/>
</dbReference>
<dbReference type="GeneID" id="91993523"/>
<dbReference type="Proteomes" id="UP000054399">
    <property type="component" value="Unassembled WGS sequence"/>
</dbReference>
<evidence type="ECO:0000313" key="1">
    <source>
        <dbReference type="EMBL" id="KAL0240416.1"/>
    </source>
</evidence>
<reference evidence="1 2" key="2">
    <citation type="submission" date="2024-01" db="EMBL/GenBank/DDBJ databases">
        <title>Comparative genomics of Cryptococcus and Kwoniella reveals pathogenesis evolution and contrasting modes of karyotype evolution via chromosome fusion or intercentromeric recombination.</title>
        <authorList>
            <person name="Coelho M.A."/>
            <person name="David-Palma M."/>
            <person name="Shea T."/>
            <person name="Bowers K."/>
            <person name="Mcginley-Smith S."/>
            <person name="Mohammad A.W."/>
            <person name="Gnirke A."/>
            <person name="Yurkov A.M."/>
            <person name="Nowrousian M."/>
            <person name="Sun S."/>
            <person name="Cuomo C.A."/>
            <person name="Heitman J."/>
        </authorList>
    </citation>
    <scope>NUCLEOTIDE SEQUENCE [LARGE SCALE GENOMIC DNA]</scope>
    <source>
        <strain evidence="1 2">IND107</strain>
    </source>
</reference>
<accession>A0ABR3BJJ1</accession>
<evidence type="ECO:0000313" key="2">
    <source>
        <dbReference type="Proteomes" id="UP000054399"/>
    </source>
</evidence>
<protein>
    <submittedName>
        <fullName evidence="1">Uncharacterized protein</fullName>
    </submittedName>
</protein>
<proteinExistence type="predicted"/>
<name>A0ABR3BJJ1_9TREE</name>
<sequence>MATTALTEHCHGKILKIGTRDGRTLLYERESKDGMERSMRREDSVEPCVELWISRKGIKEVMKTCHFPSSKL</sequence>